<reference evidence="1 2" key="1">
    <citation type="submission" date="2019-02" db="EMBL/GenBank/DDBJ databases">
        <title>Deep-cultivation of Planctomycetes and their phenomic and genomic characterization uncovers novel biology.</title>
        <authorList>
            <person name="Wiegand S."/>
            <person name="Jogler M."/>
            <person name="Boedeker C."/>
            <person name="Pinto D."/>
            <person name="Vollmers J."/>
            <person name="Rivas-Marin E."/>
            <person name="Kohn T."/>
            <person name="Peeters S.H."/>
            <person name="Heuer A."/>
            <person name="Rast P."/>
            <person name="Oberbeckmann S."/>
            <person name="Bunk B."/>
            <person name="Jeske O."/>
            <person name="Meyerdierks A."/>
            <person name="Storesund J.E."/>
            <person name="Kallscheuer N."/>
            <person name="Luecker S."/>
            <person name="Lage O.M."/>
            <person name="Pohl T."/>
            <person name="Merkel B.J."/>
            <person name="Hornburger P."/>
            <person name="Mueller R.-W."/>
            <person name="Bruemmer F."/>
            <person name="Labrenz M."/>
            <person name="Spormann A.M."/>
            <person name="Op den Camp H."/>
            <person name="Overmann J."/>
            <person name="Amann R."/>
            <person name="Jetten M.S.M."/>
            <person name="Mascher T."/>
            <person name="Medema M.H."/>
            <person name="Devos D.P."/>
            <person name="Kaster A.-K."/>
            <person name="Ovreas L."/>
            <person name="Rohde M."/>
            <person name="Galperin M.Y."/>
            <person name="Jogler C."/>
        </authorList>
    </citation>
    <scope>NUCLEOTIDE SEQUENCE [LARGE SCALE GENOMIC DNA]</scope>
    <source>
        <strain evidence="1 2">ElP</strain>
    </source>
</reference>
<gene>
    <name evidence="1" type="ORF">ElP_28550</name>
</gene>
<dbReference type="RefSeq" id="WP_145270228.1">
    <property type="nucleotide sequence ID" value="NZ_CP036426.1"/>
</dbReference>
<proteinExistence type="predicted"/>
<evidence type="ECO:0000313" key="2">
    <source>
        <dbReference type="Proteomes" id="UP000317835"/>
    </source>
</evidence>
<organism evidence="1 2">
    <name type="scientific">Tautonia plasticadhaerens</name>
    <dbReference type="NCBI Taxonomy" id="2527974"/>
    <lineage>
        <taxon>Bacteria</taxon>
        <taxon>Pseudomonadati</taxon>
        <taxon>Planctomycetota</taxon>
        <taxon>Planctomycetia</taxon>
        <taxon>Isosphaerales</taxon>
        <taxon>Isosphaeraceae</taxon>
        <taxon>Tautonia</taxon>
    </lineage>
</organism>
<dbReference type="EMBL" id="CP036426">
    <property type="protein sequence ID" value="QDV34958.1"/>
    <property type="molecule type" value="Genomic_DNA"/>
</dbReference>
<dbReference type="KEGG" id="tpla:ElP_28550"/>
<dbReference type="Proteomes" id="UP000317835">
    <property type="component" value="Chromosome"/>
</dbReference>
<evidence type="ECO:0000313" key="1">
    <source>
        <dbReference type="EMBL" id="QDV34958.1"/>
    </source>
</evidence>
<dbReference type="AlphaFoldDB" id="A0A518H287"/>
<protein>
    <submittedName>
        <fullName evidence="1">Uncharacterized protein</fullName>
    </submittedName>
</protein>
<sequence length="123" mass="14051">MTQTAHERALEAVAKARWETVYRYSQGYDNGTWDETRADNRAFLIRQAGESIRSSFIDVYLRALLDDPETVEDMARAIRRRQIVTGITIEPELVDVVLEREWETRAPDAQAALSAIRKQAGIV</sequence>
<keyword evidence="2" id="KW-1185">Reference proteome</keyword>
<name>A0A518H287_9BACT</name>
<accession>A0A518H287</accession>